<comment type="caution">
    <text evidence="1">The sequence shown here is derived from an EMBL/GenBank/DDBJ whole genome shotgun (WGS) entry which is preliminary data.</text>
</comment>
<accession>A0A543K4B1</accession>
<sequence>MLPHKIQTLLGELPRNLEAHGARTAFKRVAQALMSQPDLAVNVVEVIGQFNAPKDEEERVTVLLSSTLDEARMTRENGKTAGTTFINHLENALLTLKDKGTLSDSGRFALASCWIRAGLVAPEALAGDFAIPDDMQDDFDLSDMPDLGPIIDKMLREVSGGDTDSLSALHAGFSELIATLPAPIRKAVTHKVVARPKPILGELGCALLLDGRHEIRQGALDGLNERLDADAVPSELIGRLTVIRSWVEDDETQSGIDAIVRKALRKGAVPAPTKKEPKIHRAFSSLIDGTGAQSITVAFQIGGMRNVAVVLIKQGFGIKDAYVIPCQSATEQRRLIDMIASQVETRDVPVSYVANAIGLGLSDGLQNGHPPAAGLVNVVQSLGFSELRPVPASIADIVALADTEDQLREMSAQAKGRLITASADWDSQFPMISESWYEDSDSVTDAIEGAKTSVALKRAIWKAFEDRRAHWSSVIARMGHLLHASADDRAIQFAAVARALDEGRDLKKTPIMETIFGYSFQVWLHENVIGDGSQDSNEFAPFEITSGPAPAGLKMPDLQPEKPDELGKLLKPAGLTEWWVDGYLMGVCTAPEFVPPGSWAQVLMNVIGPEIDNDKKLERILELLMLRYNGALTMLRTPIGVSLIPEHEPLISIWADGYLTAWEGNKVYWPESRLGGQDKTSRILLESAAAWQGDIDSFRKHIPNWLRQRFAAQKGIL</sequence>
<evidence type="ECO:0000313" key="2">
    <source>
        <dbReference type="Proteomes" id="UP000320582"/>
    </source>
</evidence>
<gene>
    <name evidence="1" type="ORF">BD293_4172</name>
</gene>
<keyword evidence="2" id="KW-1185">Reference proteome</keyword>
<dbReference type="InterPro" id="IPR011978">
    <property type="entry name" value="YgfB-like"/>
</dbReference>
<dbReference type="Pfam" id="PF03695">
    <property type="entry name" value="UPF0149"/>
    <property type="match status" value="1"/>
</dbReference>
<reference evidence="1 2" key="1">
    <citation type="submission" date="2019-06" db="EMBL/GenBank/DDBJ databases">
        <title>Genomic Encyclopedia of Archaeal and Bacterial Type Strains, Phase II (KMG-II): from individual species to whole genera.</title>
        <authorList>
            <person name="Goeker M."/>
        </authorList>
    </citation>
    <scope>NUCLEOTIDE SEQUENCE [LARGE SCALE GENOMIC DNA]</scope>
    <source>
        <strain evidence="1 2">DSM 18423</strain>
    </source>
</reference>
<dbReference type="Proteomes" id="UP000320582">
    <property type="component" value="Unassembled WGS sequence"/>
</dbReference>
<dbReference type="EMBL" id="VFPT01000004">
    <property type="protein sequence ID" value="TQM89864.1"/>
    <property type="molecule type" value="Genomic_DNA"/>
</dbReference>
<dbReference type="AlphaFoldDB" id="A0A543K4B1"/>
<organism evidence="1 2">
    <name type="scientific">Roseinatronobacter monicus</name>
    <dbReference type="NCBI Taxonomy" id="393481"/>
    <lineage>
        <taxon>Bacteria</taxon>
        <taxon>Pseudomonadati</taxon>
        <taxon>Pseudomonadota</taxon>
        <taxon>Alphaproteobacteria</taxon>
        <taxon>Rhodobacterales</taxon>
        <taxon>Paracoccaceae</taxon>
        <taxon>Roseinatronobacter</taxon>
    </lineage>
</organism>
<proteinExistence type="predicted"/>
<protein>
    <submittedName>
        <fullName evidence="1">Uncharacterized protein UPF0149</fullName>
    </submittedName>
</protein>
<dbReference type="OrthoDB" id="7647056at2"/>
<name>A0A543K4B1_9RHOB</name>
<dbReference type="RefSeq" id="WP_142085433.1">
    <property type="nucleotide sequence ID" value="NZ_VFPT01000004.1"/>
</dbReference>
<evidence type="ECO:0000313" key="1">
    <source>
        <dbReference type="EMBL" id="TQM89864.1"/>
    </source>
</evidence>